<protein>
    <submittedName>
        <fullName evidence="2">SF-assemblin/beta giardin family protein</fullName>
    </submittedName>
</protein>
<proteinExistence type="predicted"/>
<keyword evidence="3" id="KW-1185">Reference proteome</keyword>
<keyword evidence="1" id="KW-1133">Transmembrane helix</keyword>
<evidence type="ECO:0000256" key="1">
    <source>
        <dbReference type="SAM" id="Phobius"/>
    </source>
</evidence>
<accession>I7M0P2</accession>
<sequence>MLKQKNIKQFFLIEFGKQNKTQLIMTTIFLIPTTILLISTIISLFYFQQISLGMIDDFAENLYQDQISNSKIVNTAVVQQINGQVQKIAWHFNMINQFYGKLLFNSVKINNNFKPAFLNQYQTSVNKGNQQVLNIFQKNPLLTSTWTQPNFDQLQQLNETSLQYIFQASHLDFIWRSIKYDDKIENFRWMQIQTMYYGYASDGMLFGMGSNGTTKGYIIPPGCPYNDQPFLFDLRCRFYYQPTIKNISISVFPPAINFNYGTYYFATNICQRIKKYSSQNADSESSVYAILCSTLNLKSISTYFINFSKNSVYQRLLDPRQLSLVYDSNTQIKSVTQIQDIETNYLQDQLQAQNYLGEINAHSEFVLQETDTINLSNPYSYSQNTFEYNRNGTKCFAILNSVIMIDKVPKQETLKTVNPAKKYQIKNIYLFMDVLSKKNMQIYAQNLQDTIIFYNKIFLYISWGLIILMLFFLIIYSILIGFSIFQPVIHLKNILDQIKVQNQKEKLKQPLSTLQYSFAMSSRTLTDENNEILIDDQLDADLEGYCLSSETQDLLNSFQNVFQTLKFTTKNFFGQNQSMSLLNLNNQVDHFKQFKNLRALGICYNNMGIIHLNSQRYQEALENFGNSLVYSKYELGAYAHEEVNQFLNQQLYDFKILFKNFLLNSLNQEQNLQLSRIVAFVENYKQQNKISYIDEDIEYLFQNLFNRNLNFQISQIFYLQQQNLFLWDLFEDMVIENIAISQLYLSPSQKREIQSYCNLLSVYFNNQIIKCTNGVLNIIMEYYLSIFENDPSKNISLNDSKSKELEFQNSFQSKVEYLANQDSIHIKKNLKNQFESIIITSPIQTRKSKQIKKDYQNRLDFSENMIDSKKSFEQSLNTIFNQMNKEKSKSLQQQIIQQKIQKGYQNQNVNKILKSKQTQDENQSQNINYLQDSSQKIFQGVEISNQQLLQKEINVDSYQRKISNFVNTSLQKNNKMLKTQINKEYPLKQANQYPINKQVQNTNLNKFINLLLYSNLTKQVLKLSLNKVRKEFKANKQNIYDYSSDVYFQYCTIQQASFQILQQNYYTAALILIKSLEECKYYLPYLKRMQINFLSKIFQENNLPCAELQEIKNKYETFTNCNFNIYIISTCYNKYFQKRLCALCCDIINEILFKDDDTFGLLNYNFEQQIFTQTIGVTSIKTIQSNFQLFSKLFLMLFQRDSKLQEQNTIAQRQTVISQQTEFVKENNLNSLKKKQNQIQSNEKLNSKSFKDTLKNRDETQPKIQYIQGKEENQHTEYSMISLFNTEPAHEPNNLSQDIQRNETQLTEKQNMFTNQNNILSKQLSLNSSNNSYKSDEILQETSDQFKYFGIESQISQKKNLTDLQQSNTFKSTIKKQNSFESSKSSDNEMQNLINYSHEDTVISFCNFKQDSNQTSQIKKYKQNFQTQNSQKQKSEQVFILGILACLKQFVFNLDEKLTTFMAKQKFRNQNQQQLLINNSSYTYLIYVTDQKLNLKNKILIQKLIRLLVNLQIQLLVLNLNQNQSLEEYKIPSNIYENGRQVITFFSSEEKLQQYIYNNREHIKNCYQTTIVEHF</sequence>
<dbReference type="GeneID" id="7834926"/>
<evidence type="ECO:0000313" key="2">
    <source>
        <dbReference type="EMBL" id="EAR89969.2"/>
    </source>
</evidence>
<dbReference type="RefSeq" id="XP_001010214.2">
    <property type="nucleotide sequence ID" value="XM_001010214.2"/>
</dbReference>
<gene>
    <name evidence="2" type="ORF">TTHERM_00561610</name>
</gene>
<evidence type="ECO:0000313" key="3">
    <source>
        <dbReference type="Proteomes" id="UP000009168"/>
    </source>
</evidence>
<feature type="transmembrane region" description="Helical" evidence="1">
    <location>
        <begin position="23"/>
        <end position="47"/>
    </location>
</feature>
<dbReference type="InParanoid" id="I7M0P2"/>
<dbReference type="Proteomes" id="UP000009168">
    <property type="component" value="Unassembled WGS sequence"/>
</dbReference>
<organism evidence="2 3">
    <name type="scientific">Tetrahymena thermophila (strain SB210)</name>
    <dbReference type="NCBI Taxonomy" id="312017"/>
    <lineage>
        <taxon>Eukaryota</taxon>
        <taxon>Sar</taxon>
        <taxon>Alveolata</taxon>
        <taxon>Ciliophora</taxon>
        <taxon>Intramacronucleata</taxon>
        <taxon>Oligohymenophorea</taxon>
        <taxon>Hymenostomatida</taxon>
        <taxon>Tetrahymenina</taxon>
        <taxon>Tetrahymenidae</taxon>
        <taxon>Tetrahymena</taxon>
    </lineage>
</organism>
<dbReference type="OrthoDB" id="431454at2759"/>
<keyword evidence="1" id="KW-0472">Membrane</keyword>
<reference evidence="3" key="1">
    <citation type="journal article" date="2006" name="PLoS Biol.">
        <title>Macronuclear genome sequence of the ciliate Tetrahymena thermophila, a model eukaryote.</title>
        <authorList>
            <person name="Eisen J.A."/>
            <person name="Coyne R.S."/>
            <person name="Wu M."/>
            <person name="Wu D."/>
            <person name="Thiagarajan M."/>
            <person name="Wortman J.R."/>
            <person name="Badger J.H."/>
            <person name="Ren Q."/>
            <person name="Amedeo P."/>
            <person name="Jones K.M."/>
            <person name="Tallon L.J."/>
            <person name="Delcher A.L."/>
            <person name="Salzberg S.L."/>
            <person name="Silva J.C."/>
            <person name="Haas B.J."/>
            <person name="Majoros W.H."/>
            <person name="Farzad M."/>
            <person name="Carlton J.M."/>
            <person name="Smith R.K. Jr."/>
            <person name="Garg J."/>
            <person name="Pearlman R.E."/>
            <person name="Karrer K.M."/>
            <person name="Sun L."/>
            <person name="Manning G."/>
            <person name="Elde N.C."/>
            <person name="Turkewitz A.P."/>
            <person name="Asai D.J."/>
            <person name="Wilkes D.E."/>
            <person name="Wang Y."/>
            <person name="Cai H."/>
            <person name="Collins K."/>
            <person name="Stewart B.A."/>
            <person name="Lee S.R."/>
            <person name="Wilamowska K."/>
            <person name="Weinberg Z."/>
            <person name="Ruzzo W.L."/>
            <person name="Wloga D."/>
            <person name="Gaertig J."/>
            <person name="Frankel J."/>
            <person name="Tsao C.-C."/>
            <person name="Gorovsky M.A."/>
            <person name="Keeling P.J."/>
            <person name="Waller R.F."/>
            <person name="Patron N.J."/>
            <person name="Cherry J.M."/>
            <person name="Stover N.A."/>
            <person name="Krieger C.J."/>
            <person name="del Toro C."/>
            <person name="Ryder H.F."/>
            <person name="Williamson S.C."/>
            <person name="Barbeau R.A."/>
            <person name="Hamilton E.P."/>
            <person name="Orias E."/>
        </authorList>
    </citation>
    <scope>NUCLEOTIDE SEQUENCE [LARGE SCALE GENOMIC DNA]</scope>
    <source>
        <strain evidence="3">SB210</strain>
    </source>
</reference>
<dbReference type="EMBL" id="GG662808">
    <property type="protein sequence ID" value="EAR89969.2"/>
    <property type="molecule type" value="Genomic_DNA"/>
</dbReference>
<dbReference type="KEGG" id="tet:TTHERM_00561610"/>
<keyword evidence="1" id="KW-0812">Transmembrane</keyword>
<feature type="transmembrane region" description="Helical" evidence="1">
    <location>
        <begin position="457"/>
        <end position="485"/>
    </location>
</feature>
<name>I7M0P2_TETTS</name>